<gene>
    <name evidence="1" type="ordered locus">Fluta_3258</name>
</gene>
<dbReference type="RefSeq" id="WP_013687998.1">
    <property type="nucleotide sequence ID" value="NC_015321.1"/>
</dbReference>
<reference evidence="1 2" key="1">
    <citation type="journal article" date="2011" name="Stand. Genomic Sci.">
        <title>Complete genome sequence of the gliding freshwater bacterium Fluviicola taffensis type strain (RW262).</title>
        <authorList>
            <person name="Woyke T."/>
            <person name="Chertkov O."/>
            <person name="Lapidus A."/>
            <person name="Nolan M."/>
            <person name="Lucas S."/>
            <person name="Del Rio T.G."/>
            <person name="Tice H."/>
            <person name="Cheng J.F."/>
            <person name="Tapia R."/>
            <person name="Han C."/>
            <person name="Goodwin L."/>
            <person name="Pitluck S."/>
            <person name="Liolios K."/>
            <person name="Pagani I."/>
            <person name="Ivanova N."/>
            <person name="Huntemann M."/>
            <person name="Mavromatis K."/>
            <person name="Mikhailova N."/>
            <person name="Pati A."/>
            <person name="Chen A."/>
            <person name="Palaniappan K."/>
            <person name="Land M."/>
            <person name="Hauser L."/>
            <person name="Brambilla E.M."/>
            <person name="Rohde M."/>
            <person name="Mwirichia R."/>
            <person name="Sikorski J."/>
            <person name="Tindall B.J."/>
            <person name="Goker M."/>
            <person name="Bristow J."/>
            <person name="Eisen J.A."/>
            <person name="Markowitz V."/>
            <person name="Hugenholtz P."/>
            <person name="Klenk H.P."/>
            <person name="Kyrpides N.C."/>
        </authorList>
    </citation>
    <scope>NUCLEOTIDE SEQUENCE [LARGE SCALE GENOMIC DNA]</scope>
    <source>
        <strain evidence="2">DSM 16823 / RW262 / RW262</strain>
    </source>
</reference>
<dbReference type="Pfam" id="PF14091">
    <property type="entry name" value="DUF4269"/>
    <property type="match status" value="1"/>
</dbReference>
<accession>F2IA54</accession>
<evidence type="ECO:0008006" key="3">
    <source>
        <dbReference type="Google" id="ProtNLM"/>
    </source>
</evidence>
<dbReference type="AlphaFoldDB" id="F2IA54"/>
<name>F2IA54_FLUTR</name>
<protein>
    <recommendedName>
        <fullName evidence="3">DUF4269 domain-containing protein</fullName>
    </recommendedName>
</protein>
<dbReference type="InterPro" id="IPR025365">
    <property type="entry name" value="DUF4269"/>
</dbReference>
<sequence length="268" mass="31911">MIRDFENIDYLKSGNARQRSAYEILTKYEIITLLKAFNPILVGTIPINIDLETSDLDIICKYSDKNSFIELMKGLFGNKEGFLVGKRSEYDAIVCHFWLDGFEIEIFAQDIPTKHQNGYRHMLIEYKLLVEKGESFRLKIIELKKQGHKTEPAFGIALELKGDPYKELVELFLMDERRQLILAELKKQCEEKQIYEFDYYWEIWGVMWYPWFMEFYSGASLSFTANDISSEDLNYFVETGELELIKVYERHEMIDEFDRVRFRLKTRI</sequence>
<dbReference type="KEGG" id="fte:Fluta_3258"/>
<proteinExistence type="predicted"/>
<evidence type="ECO:0000313" key="1">
    <source>
        <dbReference type="EMBL" id="AEA45231.1"/>
    </source>
</evidence>
<reference evidence="2" key="2">
    <citation type="submission" date="2011-02" db="EMBL/GenBank/DDBJ databases">
        <title>The complete genome of Fluviicola taffensis DSM 16823.</title>
        <authorList>
            <consortium name="US DOE Joint Genome Institute (JGI-PGF)"/>
            <person name="Lucas S."/>
            <person name="Copeland A."/>
            <person name="Lapidus A."/>
            <person name="Bruce D."/>
            <person name="Goodwin L."/>
            <person name="Pitluck S."/>
            <person name="Kyrpides N."/>
            <person name="Mavromatis K."/>
            <person name="Ivanova N."/>
            <person name="Mikhailova N."/>
            <person name="Pagani I."/>
            <person name="Chertkov O."/>
            <person name="Detter J.C."/>
            <person name="Han C."/>
            <person name="Tapia R."/>
            <person name="Land M."/>
            <person name="Hauser L."/>
            <person name="Markowitz V."/>
            <person name="Cheng J.-F."/>
            <person name="Hugenholtz P."/>
            <person name="Woyke T."/>
            <person name="Wu D."/>
            <person name="Tindall B."/>
            <person name="Pomrenke H.G."/>
            <person name="Brambilla E."/>
            <person name="Klenk H.-P."/>
            <person name="Eisen J.A."/>
        </authorList>
    </citation>
    <scope>NUCLEOTIDE SEQUENCE [LARGE SCALE GENOMIC DNA]</scope>
    <source>
        <strain evidence="2">DSM 16823 / RW262 / RW262</strain>
    </source>
</reference>
<organism evidence="1 2">
    <name type="scientific">Fluviicola taffensis (strain DSM 16823 / NCIMB 13979 / RW262)</name>
    <dbReference type="NCBI Taxonomy" id="755732"/>
    <lineage>
        <taxon>Bacteria</taxon>
        <taxon>Pseudomonadati</taxon>
        <taxon>Bacteroidota</taxon>
        <taxon>Flavobacteriia</taxon>
        <taxon>Flavobacteriales</taxon>
        <taxon>Crocinitomicaceae</taxon>
        <taxon>Fluviicola</taxon>
    </lineage>
</organism>
<evidence type="ECO:0000313" key="2">
    <source>
        <dbReference type="Proteomes" id="UP000007463"/>
    </source>
</evidence>
<keyword evidence="2" id="KW-1185">Reference proteome</keyword>
<dbReference type="EMBL" id="CP002542">
    <property type="protein sequence ID" value="AEA45231.1"/>
    <property type="molecule type" value="Genomic_DNA"/>
</dbReference>
<dbReference type="eggNOG" id="COG0537">
    <property type="taxonomic scope" value="Bacteria"/>
</dbReference>
<dbReference type="HOGENOM" id="CLU_1037260_0_0_10"/>
<dbReference type="Proteomes" id="UP000007463">
    <property type="component" value="Chromosome"/>
</dbReference>
<dbReference type="STRING" id="755732.Fluta_3258"/>